<keyword evidence="2" id="KW-1185">Reference proteome</keyword>
<protein>
    <submittedName>
        <fullName evidence="1">Uncharacterized protein</fullName>
    </submittedName>
</protein>
<organism evidence="1 2">
    <name type="scientific">Psilocybe cubensis</name>
    <name type="common">Psychedelic mushroom</name>
    <name type="synonym">Stropharia cubensis</name>
    <dbReference type="NCBI Taxonomy" id="181762"/>
    <lineage>
        <taxon>Eukaryota</taxon>
        <taxon>Fungi</taxon>
        <taxon>Dikarya</taxon>
        <taxon>Basidiomycota</taxon>
        <taxon>Agaricomycotina</taxon>
        <taxon>Agaricomycetes</taxon>
        <taxon>Agaricomycetidae</taxon>
        <taxon>Agaricales</taxon>
        <taxon>Agaricineae</taxon>
        <taxon>Strophariaceae</taxon>
        <taxon>Psilocybe</taxon>
    </lineage>
</organism>
<gene>
    <name evidence="1" type="ORF">JR316_0006386</name>
</gene>
<dbReference type="EMBL" id="JAFIQS020000005">
    <property type="protein sequence ID" value="KAH9481856.1"/>
    <property type="molecule type" value="Genomic_DNA"/>
</dbReference>
<evidence type="ECO:0000313" key="1">
    <source>
        <dbReference type="EMBL" id="KAH9481856.1"/>
    </source>
</evidence>
<dbReference type="Proteomes" id="UP000664032">
    <property type="component" value="Unassembled WGS sequence"/>
</dbReference>
<name>A0ACB8H2X6_PSICU</name>
<reference evidence="1" key="1">
    <citation type="submission" date="2021-10" db="EMBL/GenBank/DDBJ databases">
        <title>Psilocybe cubensis genome.</title>
        <authorList>
            <person name="Mckernan K.J."/>
            <person name="Crawford S."/>
            <person name="Trippe A."/>
            <person name="Kane L.T."/>
            <person name="Mclaughlin S."/>
        </authorList>
    </citation>
    <scope>NUCLEOTIDE SEQUENCE</scope>
    <source>
        <strain evidence="1">MGC-MH-2018</strain>
    </source>
</reference>
<comment type="caution">
    <text evidence="1">The sequence shown here is derived from an EMBL/GenBank/DDBJ whole genome shotgun (WGS) entry which is preliminary data.</text>
</comment>
<evidence type="ECO:0000313" key="2">
    <source>
        <dbReference type="Proteomes" id="UP000664032"/>
    </source>
</evidence>
<sequence length="538" mass="61355">MLLGDSSFRWPIYAMYLCFITSAPFAYGLSRQHLFSSSDKSEFANDVIFESGAVHSPDNLIFNTVSSLLQKWPNTRYRNGHTVVAAEVPVGTLLYHGTSKNEVPQSPEWVATDPEHSFSFCRSLSTDSGCWHLTLMTTRPLKLLYFDGSSAAKMSEGVMDSQDLLIWDQVMPNKTWEEGERIGRLCEWGQQYALDGFLSEIMLCDFSRGVKISSFLNIIAADNARHKSFFPDNPKNPQIYPLRLSTAYRLLESGTWHNHYPGETRIKLDYSRLISFYDTSLFPNLHSSRAGKDRRAHRLDKITTQEVNRFKARLDALLTQGSSDPGNGLDWNSLQNVVVTRYAERLELLHYILSSANGNTDYNATLKQAHRQVSSMIAPYLLWSSLSNMPTTLGTNHDWALPVYKQCSDAHTRDLEQFNLAISEQLIVKSINGVSKQICTALVGIWAEGMVMGLDGPDIELPSQQLTGTDFKTLVIWKNRVKGLMEWLDWSYWVRCNPACGYEEMCYIPMWPFFLTEEEKTNPQPKCIRRVESFEFKT</sequence>
<proteinExistence type="predicted"/>
<accession>A0ACB8H2X6</accession>